<evidence type="ECO:0000259" key="3">
    <source>
        <dbReference type="PROSITE" id="PS50801"/>
    </source>
</evidence>
<evidence type="ECO:0000313" key="4">
    <source>
        <dbReference type="EMBL" id="PZG39043.1"/>
    </source>
</evidence>
<accession>A0A2W2FTH6</accession>
<dbReference type="Pfam" id="PF01740">
    <property type="entry name" value="STAS"/>
    <property type="match status" value="1"/>
</dbReference>
<protein>
    <recommendedName>
        <fullName evidence="2">Anti-sigma factor antagonist</fullName>
    </recommendedName>
</protein>
<evidence type="ECO:0000313" key="5">
    <source>
        <dbReference type="Proteomes" id="UP000248544"/>
    </source>
</evidence>
<dbReference type="PANTHER" id="PTHR33495:SF2">
    <property type="entry name" value="ANTI-SIGMA FACTOR ANTAGONIST TM_1081-RELATED"/>
    <property type="match status" value="1"/>
</dbReference>
<reference evidence="4 5" key="1">
    <citation type="submission" date="2018-01" db="EMBL/GenBank/DDBJ databases">
        <title>Draft genome sequence of Sphaerisporangium sp. 7K107.</title>
        <authorList>
            <person name="Sahin N."/>
            <person name="Saygin H."/>
            <person name="Ay H."/>
        </authorList>
    </citation>
    <scope>NUCLEOTIDE SEQUENCE [LARGE SCALE GENOMIC DNA]</scope>
    <source>
        <strain evidence="4 5">7K107</strain>
    </source>
</reference>
<name>A0A2W2FTH6_9ACTN</name>
<gene>
    <name evidence="4" type="ORF">C1I98_23750</name>
</gene>
<dbReference type="EMBL" id="POUA01000207">
    <property type="protein sequence ID" value="PZG39043.1"/>
    <property type="molecule type" value="Genomic_DNA"/>
</dbReference>
<proteinExistence type="inferred from homology"/>
<dbReference type="InterPro" id="IPR036513">
    <property type="entry name" value="STAS_dom_sf"/>
</dbReference>
<dbReference type="CDD" id="cd07043">
    <property type="entry name" value="STAS_anti-anti-sigma_factors"/>
    <property type="match status" value="1"/>
</dbReference>
<dbReference type="NCBIfam" id="TIGR00377">
    <property type="entry name" value="ant_ant_sig"/>
    <property type="match status" value="1"/>
</dbReference>
<dbReference type="AlphaFoldDB" id="A0A2W2FTH6"/>
<dbReference type="PROSITE" id="PS50801">
    <property type="entry name" value="STAS"/>
    <property type="match status" value="1"/>
</dbReference>
<dbReference type="InterPro" id="IPR003658">
    <property type="entry name" value="Anti-sigma_ant"/>
</dbReference>
<evidence type="ECO:0000256" key="2">
    <source>
        <dbReference type="RuleBase" id="RU003749"/>
    </source>
</evidence>
<comment type="caution">
    <text evidence="4">The sequence shown here is derived from an EMBL/GenBank/DDBJ whole genome shotgun (WGS) entry which is preliminary data.</text>
</comment>
<organism evidence="4 5">
    <name type="scientific">Spongiactinospora gelatinilytica</name>
    <dbReference type="NCBI Taxonomy" id="2666298"/>
    <lineage>
        <taxon>Bacteria</taxon>
        <taxon>Bacillati</taxon>
        <taxon>Actinomycetota</taxon>
        <taxon>Actinomycetes</taxon>
        <taxon>Streptosporangiales</taxon>
        <taxon>Streptosporangiaceae</taxon>
        <taxon>Spongiactinospora</taxon>
    </lineage>
</organism>
<dbReference type="Proteomes" id="UP000248544">
    <property type="component" value="Unassembled WGS sequence"/>
</dbReference>
<dbReference type="InterPro" id="IPR002645">
    <property type="entry name" value="STAS_dom"/>
</dbReference>
<dbReference type="SUPFAM" id="SSF52091">
    <property type="entry name" value="SpoIIaa-like"/>
    <property type="match status" value="1"/>
</dbReference>
<evidence type="ECO:0000256" key="1">
    <source>
        <dbReference type="ARBA" id="ARBA00009013"/>
    </source>
</evidence>
<dbReference type="Gene3D" id="3.30.750.24">
    <property type="entry name" value="STAS domain"/>
    <property type="match status" value="1"/>
</dbReference>
<comment type="similarity">
    <text evidence="1 2">Belongs to the anti-sigma-factor antagonist family.</text>
</comment>
<feature type="domain" description="STAS" evidence="3">
    <location>
        <begin position="24"/>
        <end position="111"/>
    </location>
</feature>
<dbReference type="PANTHER" id="PTHR33495">
    <property type="entry name" value="ANTI-SIGMA FACTOR ANTAGONIST TM_1081-RELATED-RELATED"/>
    <property type="match status" value="1"/>
</dbReference>
<dbReference type="GO" id="GO:0043856">
    <property type="term" value="F:anti-sigma factor antagonist activity"/>
    <property type="evidence" value="ECO:0007669"/>
    <property type="project" value="InterPro"/>
</dbReference>
<keyword evidence="5" id="KW-1185">Reference proteome</keyword>
<sequence length="111" mass="11740">MRTGKGGPRAGAVAAGSCAAATTIRLTGEIDIFTSHALRERLLRVLCYSTNLLVLDLSEVSFYDASGLAVLVGIQRRARAMGITLALAAPRPYVSKLLRITGLGRSLRVLA</sequence>